<keyword evidence="3" id="KW-1003">Cell membrane</keyword>
<dbReference type="PANTHER" id="PTHR30465:SF66">
    <property type="entry name" value="INNER MEMBRANE ABC TRANSPORTER PERMEASE PROTEIN YEJB"/>
    <property type="match status" value="1"/>
</dbReference>
<gene>
    <name evidence="9" type="primary">yejB</name>
    <name evidence="9" type="ORF">NSPWAT_1627</name>
</gene>
<evidence type="ECO:0000259" key="8">
    <source>
        <dbReference type="PROSITE" id="PS50928"/>
    </source>
</evidence>
<dbReference type="PROSITE" id="PS50928">
    <property type="entry name" value="ABC_TM1"/>
    <property type="match status" value="1"/>
</dbReference>
<evidence type="ECO:0000256" key="5">
    <source>
        <dbReference type="ARBA" id="ARBA00022989"/>
    </source>
</evidence>
<feature type="transmembrane region" description="Helical" evidence="7">
    <location>
        <begin position="143"/>
        <end position="165"/>
    </location>
</feature>
<feature type="transmembrane region" description="Helical" evidence="7">
    <location>
        <begin position="9"/>
        <end position="30"/>
    </location>
</feature>
<organism evidence="9 10">
    <name type="scientific">Nitrospina watsonii</name>
    <dbReference type="NCBI Taxonomy" id="1323948"/>
    <lineage>
        <taxon>Bacteria</taxon>
        <taxon>Pseudomonadati</taxon>
        <taxon>Nitrospinota/Tectimicrobiota group</taxon>
        <taxon>Nitrospinota</taxon>
        <taxon>Nitrospinia</taxon>
        <taxon>Nitrospinales</taxon>
        <taxon>Nitrospinaceae</taxon>
        <taxon>Nitrospina</taxon>
    </lineage>
</organism>
<dbReference type="Gene3D" id="1.10.3720.10">
    <property type="entry name" value="MetI-like"/>
    <property type="match status" value="1"/>
</dbReference>
<keyword evidence="2 7" id="KW-0813">Transport</keyword>
<dbReference type="EMBL" id="OX336137">
    <property type="protein sequence ID" value="CAI2718486.1"/>
    <property type="molecule type" value="Genomic_DNA"/>
</dbReference>
<evidence type="ECO:0000256" key="3">
    <source>
        <dbReference type="ARBA" id="ARBA00022475"/>
    </source>
</evidence>
<comment type="similarity">
    <text evidence="7">Belongs to the binding-protein-dependent transport system permease family.</text>
</comment>
<accession>A0ABM9HE06</accession>
<evidence type="ECO:0000256" key="6">
    <source>
        <dbReference type="ARBA" id="ARBA00023136"/>
    </source>
</evidence>
<feature type="transmembrane region" description="Helical" evidence="7">
    <location>
        <begin position="177"/>
        <end position="201"/>
    </location>
</feature>
<dbReference type="PANTHER" id="PTHR30465">
    <property type="entry name" value="INNER MEMBRANE ABC TRANSPORTER"/>
    <property type="match status" value="1"/>
</dbReference>
<dbReference type="Pfam" id="PF00528">
    <property type="entry name" value="BPD_transp_1"/>
    <property type="match status" value="1"/>
</dbReference>
<dbReference type="CDD" id="cd06261">
    <property type="entry name" value="TM_PBP2"/>
    <property type="match status" value="1"/>
</dbReference>
<sequence>MFSYIIRRLLLMIPTLVGIVTITFIVVQFVPGGPIDQIKSLLRGHAGELGEAGGAAFDQKSLKAQEMDPQHMEQLKKIYHLDRPLWERYLRTFIWYDPKNPEATFSERVFTLDNWDGFLLLKFGDSFYRNKSVLELIKEKLPVSASLGVTSFFLSYIICIILGIAKAVKNGQTFDTWTSLVVLIGYSTPGFVLGIFLIVVFGPGDKAIAHLIPLAGLTSAGTPGYEEWTAWQKLTDYLHHLAAPLLCFIIGSFATLTILTKNSIIEEMRKQYVITARAKGCSEQRVLYKHILKNSLIPLITGFPIAFLAMFFTGSLLIEQIFTLDGLGLLSYQAVIQRDYPIVLGTLFIFSLLALFGQLLTDVSYVLIDRRITFEDSQS</sequence>
<keyword evidence="6 7" id="KW-0472">Membrane</keyword>
<feature type="domain" description="ABC transmembrane type-1" evidence="8">
    <location>
        <begin position="141"/>
        <end position="361"/>
    </location>
</feature>
<evidence type="ECO:0000256" key="2">
    <source>
        <dbReference type="ARBA" id="ARBA00022448"/>
    </source>
</evidence>
<feature type="transmembrane region" description="Helical" evidence="7">
    <location>
        <begin position="241"/>
        <end position="260"/>
    </location>
</feature>
<keyword evidence="5 7" id="KW-1133">Transmembrane helix</keyword>
<dbReference type="RefSeq" id="WP_282011382.1">
    <property type="nucleotide sequence ID" value="NZ_OX336137.1"/>
</dbReference>
<comment type="subcellular location">
    <subcellularLocation>
        <location evidence="1 7">Cell membrane</location>
        <topology evidence="1 7">Multi-pass membrane protein</topology>
    </subcellularLocation>
</comment>
<dbReference type="InterPro" id="IPR035906">
    <property type="entry name" value="MetI-like_sf"/>
</dbReference>
<evidence type="ECO:0000256" key="7">
    <source>
        <dbReference type="RuleBase" id="RU363032"/>
    </source>
</evidence>
<evidence type="ECO:0000313" key="10">
    <source>
        <dbReference type="Proteomes" id="UP001157733"/>
    </source>
</evidence>
<evidence type="ECO:0000313" key="9">
    <source>
        <dbReference type="EMBL" id="CAI2718486.1"/>
    </source>
</evidence>
<keyword evidence="4 7" id="KW-0812">Transmembrane</keyword>
<evidence type="ECO:0000256" key="1">
    <source>
        <dbReference type="ARBA" id="ARBA00004651"/>
    </source>
</evidence>
<dbReference type="SUPFAM" id="SSF161098">
    <property type="entry name" value="MetI-like"/>
    <property type="match status" value="1"/>
</dbReference>
<dbReference type="InterPro" id="IPR000515">
    <property type="entry name" value="MetI-like"/>
</dbReference>
<evidence type="ECO:0000256" key="4">
    <source>
        <dbReference type="ARBA" id="ARBA00022692"/>
    </source>
</evidence>
<keyword evidence="10" id="KW-1185">Reference proteome</keyword>
<feature type="transmembrane region" description="Helical" evidence="7">
    <location>
        <begin position="342"/>
        <end position="368"/>
    </location>
</feature>
<name>A0ABM9HE06_9BACT</name>
<feature type="transmembrane region" description="Helical" evidence="7">
    <location>
        <begin position="296"/>
        <end position="322"/>
    </location>
</feature>
<reference evidence="9 10" key="1">
    <citation type="submission" date="2022-09" db="EMBL/GenBank/DDBJ databases">
        <authorList>
            <person name="Kop L."/>
        </authorList>
    </citation>
    <scope>NUCLEOTIDE SEQUENCE [LARGE SCALE GENOMIC DNA]</scope>
    <source>
        <strain evidence="9 10">347</strain>
    </source>
</reference>
<protein>
    <submittedName>
        <fullName evidence="9">Oligopeptide ABC transporter membrane subunit YejB</fullName>
    </submittedName>
</protein>
<dbReference type="Proteomes" id="UP001157733">
    <property type="component" value="Chromosome"/>
</dbReference>
<proteinExistence type="inferred from homology"/>